<feature type="binding site" evidence="7">
    <location>
        <position position="7"/>
    </location>
    <ligand>
        <name>Mg(2+)</name>
        <dbReference type="ChEBI" id="CHEBI:18420"/>
        <label>1</label>
    </ligand>
</feature>
<evidence type="ECO:0000256" key="2">
    <source>
        <dbReference type="ARBA" id="ARBA00007092"/>
    </source>
</evidence>
<dbReference type="EMBL" id="WIXJ01000003">
    <property type="protein sequence ID" value="MQY51503.1"/>
    <property type="molecule type" value="Genomic_DNA"/>
</dbReference>
<evidence type="ECO:0000256" key="1">
    <source>
        <dbReference type="ARBA" id="ARBA00001936"/>
    </source>
</evidence>
<dbReference type="GO" id="GO:0046872">
    <property type="term" value="F:metal ion binding"/>
    <property type="evidence" value="ECO:0007669"/>
    <property type="project" value="UniProtKB-KW"/>
</dbReference>
<accession>A0A6L5JVV5</accession>
<feature type="active site" description="Proton acceptor" evidence="6">
    <location>
        <position position="246"/>
    </location>
</feature>
<evidence type="ECO:0000259" key="9">
    <source>
        <dbReference type="Pfam" id="PF03372"/>
    </source>
</evidence>
<dbReference type="InterPro" id="IPR020847">
    <property type="entry name" value="AP_endonuclease_F1_BS"/>
</dbReference>
<reference evidence="10 11" key="1">
    <citation type="submission" date="2019-10" db="EMBL/GenBank/DDBJ databases">
        <title>Whole-genome sequence of the purple nonsulfur photosynthetic bacterium Rhodocyclus tenuis.</title>
        <authorList>
            <person name="Kyndt J.A."/>
            <person name="Meyer T.E."/>
        </authorList>
    </citation>
    <scope>NUCLEOTIDE SEQUENCE [LARGE SCALE GENOMIC DNA]</scope>
    <source>
        <strain evidence="10 11">DSM 110</strain>
    </source>
</reference>
<evidence type="ECO:0000256" key="6">
    <source>
        <dbReference type="PIRSR" id="PIRSR604808-1"/>
    </source>
</evidence>
<keyword evidence="7" id="KW-0464">Manganese</keyword>
<comment type="cofactor">
    <cofactor evidence="7">
        <name>Mg(2+)</name>
        <dbReference type="ChEBI" id="CHEBI:18420"/>
    </cofactor>
    <cofactor evidence="7">
        <name>Mn(2+)</name>
        <dbReference type="ChEBI" id="CHEBI:29035"/>
    </cofactor>
    <text evidence="7">Probably binds two magnesium or manganese ions per subunit.</text>
</comment>
<proteinExistence type="inferred from homology"/>
<feature type="site" description="Interaction with DNA substrate" evidence="8">
    <location>
        <position position="246"/>
    </location>
</feature>
<comment type="cofactor">
    <cofactor evidence="1">
        <name>Mn(2+)</name>
        <dbReference type="ChEBI" id="CHEBI:29035"/>
    </cofactor>
</comment>
<dbReference type="PROSITE" id="PS51435">
    <property type="entry name" value="AP_NUCLEASE_F1_4"/>
    <property type="match status" value="1"/>
</dbReference>
<keyword evidence="4 10" id="KW-0378">Hydrolase</keyword>
<dbReference type="CDD" id="cd09086">
    <property type="entry name" value="ExoIII-like_AP-endo"/>
    <property type="match status" value="1"/>
</dbReference>
<evidence type="ECO:0000313" key="11">
    <source>
        <dbReference type="Proteomes" id="UP000480275"/>
    </source>
</evidence>
<dbReference type="Pfam" id="PF03372">
    <property type="entry name" value="Exo_endo_phos"/>
    <property type="match status" value="1"/>
</dbReference>
<dbReference type="InterPro" id="IPR020848">
    <property type="entry name" value="AP_endonuclease_F1_CS"/>
</dbReference>
<feature type="binding site" evidence="7">
    <location>
        <position position="147"/>
    </location>
    <ligand>
        <name>Mg(2+)</name>
        <dbReference type="ChEBI" id="CHEBI:18420"/>
        <label>1</label>
    </ligand>
</feature>
<dbReference type="PANTHER" id="PTHR43250:SF2">
    <property type="entry name" value="EXODEOXYRIBONUCLEASE III"/>
    <property type="match status" value="1"/>
</dbReference>
<feature type="binding site" evidence="7">
    <location>
        <position position="245"/>
    </location>
    <ligand>
        <name>Mg(2+)</name>
        <dbReference type="ChEBI" id="CHEBI:18420"/>
        <label>1</label>
    </ligand>
</feature>
<evidence type="ECO:0000256" key="4">
    <source>
        <dbReference type="ARBA" id="ARBA00022801"/>
    </source>
</evidence>
<dbReference type="PROSITE" id="PS00728">
    <property type="entry name" value="AP_NUCLEASE_F1_3"/>
    <property type="match status" value="1"/>
</dbReference>
<feature type="site" description="Transition state stabilizer" evidence="8">
    <location>
        <position position="147"/>
    </location>
</feature>
<gene>
    <name evidence="10" type="primary">xth</name>
    <name evidence="10" type="ORF">GHK24_06915</name>
</gene>
<dbReference type="SUPFAM" id="SSF56219">
    <property type="entry name" value="DNase I-like"/>
    <property type="match status" value="1"/>
</dbReference>
<feature type="domain" description="Endonuclease/exonuclease/phosphatase" evidence="9">
    <location>
        <begin position="5"/>
        <end position="246"/>
    </location>
</feature>
<dbReference type="PANTHER" id="PTHR43250">
    <property type="entry name" value="EXODEOXYRIBONUCLEASE III"/>
    <property type="match status" value="1"/>
</dbReference>
<dbReference type="AlphaFoldDB" id="A0A6L5JVV5"/>
<evidence type="ECO:0000256" key="8">
    <source>
        <dbReference type="PIRSR" id="PIRSR604808-3"/>
    </source>
</evidence>
<dbReference type="InterPro" id="IPR004808">
    <property type="entry name" value="AP_endonuc_1"/>
</dbReference>
<dbReference type="OrthoDB" id="9803914at2"/>
<keyword evidence="5 7" id="KW-0460">Magnesium</keyword>
<feature type="site" description="Important for catalytic activity" evidence="8">
    <location>
        <position position="216"/>
    </location>
</feature>
<name>A0A6L5JVV5_RHOTE</name>
<feature type="active site" evidence="6">
    <location>
        <position position="104"/>
    </location>
</feature>
<feature type="active site" description="Proton donor/acceptor" evidence="6">
    <location>
        <position position="145"/>
    </location>
</feature>
<feature type="binding site" evidence="7">
    <location>
        <position position="34"/>
    </location>
    <ligand>
        <name>Mg(2+)</name>
        <dbReference type="ChEBI" id="CHEBI:18420"/>
        <label>1</label>
    </ligand>
</feature>
<dbReference type="InterPro" id="IPR036691">
    <property type="entry name" value="Endo/exonu/phosph_ase_sf"/>
</dbReference>
<keyword evidence="3 7" id="KW-0479">Metal-binding</keyword>
<evidence type="ECO:0000256" key="5">
    <source>
        <dbReference type="ARBA" id="ARBA00022842"/>
    </source>
</evidence>
<evidence type="ECO:0000256" key="3">
    <source>
        <dbReference type="ARBA" id="ARBA00022723"/>
    </source>
</evidence>
<comment type="caution">
    <text evidence="10">The sequence shown here is derived from an EMBL/GenBank/DDBJ whole genome shotgun (WGS) entry which is preliminary data.</text>
</comment>
<dbReference type="PROSITE" id="PS00726">
    <property type="entry name" value="AP_NUCLEASE_F1_1"/>
    <property type="match status" value="1"/>
</dbReference>
<dbReference type="Gene3D" id="3.60.10.10">
    <property type="entry name" value="Endonuclease/exonuclease/phosphatase"/>
    <property type="match status" value="1"/>
</dbReference>
<dbReference type="GO" id="GO:0004519">
    <property type="term" value="F:endonuclease activity"/>
    <property type="evidence" value="ECO:0007669"/>
    <property type="project" value="InterPro"/>
</dbReference>
<dbReference type="GO" id="GO:0003677">
    <property type="term" value="F:DNA binding"/>
    <property type="evidence" value="ECO:0007669"/>
    <property type="project" value="InterPro"/>
</dbReference>
<comment type="similarity">
    <text evidence="2">Belongs to the DNA repair enzymes AP/ExoA family.</text>
</comment>
<organism evidence="10 11">
    <name type="scientific">Rhodocyclus tenuis</name>
    <name type="common">Rhodospirillum tenue</name>
    <dbReference type="NCBI Taxonomy" id="1066"/>
    <lineage>
        <taxon>Bacteria</taxon>
        <taxon>Pseudomonadati</taxon>
        <taxon>Pseudomonadota</taxon>
        <taxon>Betaproteobacteria</taxon>
        <taxon>Rhodocyclales</taxon>
        <taxon>Rhodocyclaceae</taxon>
        <taxon>Rhodocyclus</taxon>
    </lineage>
</organism>
<evidence type="ECO:0000256" key="7">
    <source>
        <dbReference type="PIRSR" id="PIRSR604808-2"/>
    </source>
</evidence>
<dbReference type="GO" id="GO:0006281">
    <property type="term" value="P:DNA repair"/>
    <property type="evidence" value="ECO:0007669"/>
    <property type="project" value="InterPro"/>
</dbReference>
<dbReference type="InterPro" id="IPR005135">
    <property type="entry name" value="Endo/exonuclease/phosphatase"/>
</dbReference>
<feature type="binding site" evidence="7">
    <location>
        <position position="246"/>
    </location>
    <ligand>
        <name>Mg(2+)</name>
        <dbReference type="ChEBI" id="CHEBI:18420"/>
        <label>1</label>
    </ligand>
</feature>
<evidence type="ECO:0000313" key="10">
    <source>
        <dbReference type="EMBL" id="MQY51503.1"/>
    </source>
</evidence>
<dbReference type="NCBIfam" id="TIGR00633">
    <property type="entry name" value="xth"/>
    <property type="match status" value="1"/>
</dbReference>
<protein>
    <submittedName>
        <fullName evidence="10">Exodeoxyribonuclease III</fullName>
        <ecNumber evidence="10">3.1.11.2</ecNumber>
    </submittedName>
</protein>
<dbReference type="EC" id="3.1.11.2" evidence="10"/>
<feature type="binding site" evidence="7">
    <location>
        <position position="145"/>
    </location>
    <ligand>
        <name>Mg(2+)</name>
        <dbReference type="ChEBI" id="CHEBI:18420"/>
        <label>1</label>
    </ligand>
</feature>
<dbReference type="NCBIfam" id="TIGR00195">
    <property type="entry name" value="exoDNase_III"/>
    <property type="match status" value="1"/>
</dbReference>
<dbReference type="GO" id="GO:0008311">
    <property type="term" value="F:double-stranded DNA 3'-5' DNA exonuclease activity"/>
    <property type="evidence" value="ECO:0007669"/>
    <property type="project" value="UniProtKB-EC"/>
</dbReference>
<dbReference type="Proteomes" id="UP000480275">
    <property type="component" value="Unassembled WGS sequence"/>
</dbReference>
<sequence>MKIAAWNVNSLKVRLPQLLDWLAVQKPDVICLQETKLEDHKFPNAEMEAAGYHVACSGQKTYNGVALLARAPMTDVVCGNPLFPDEQKRLIAATIGGVRVISAYVPNGQSVDSDKYAYKLAWLDALARWLEDELRRHPQLVIAGDFNIAPEDRDVHDPAAWDGQVLCSAPERAAFQRLLALGLADSFRCHPQTEKSWSWWDYRMAAFRRNIGLRIDHVLLSTPLAQRCSAAGIDRDVRALERPSDHAPVFAQIDAPAP</sequence>
<dbReference type="InterPro" id="IPR037493">
    <property type="entry name" value="ExoIII-like"/>
</dbReference>